<evidence type="ECO:0000256" key="4">
    <source>
        <dbReference type="ARBA" id="ARBA00022502"/>
    </source>
</evidence>
<feature type="region of interest" description="Disordered" evidence="11">
    <location>
        <begin position="947"/>
        <end position="971"/>
    </location>
</feature>
<evidence type="ECO:0000256" key="8">
    <source>
        <dbReference type="ARBA" id="ARBA00023136"/>
    </source>
</evidence>
<comment type="pathway">
    <text evidence="2">Glycolipid biosynthesis; glycosylphosphatidylinositol-anchor biosynthesis.</text>
</comment>
<keyword evidence="5" id="KW-0812">Transmembrane</keyword>
<keyword evidence="6" id="KW-0256">Endoplasmic reticulum</keyword>
<organism evidence="14 15">
    <name type="scientific">Polyrhizophydium stewartii</name>
    <dbReference type="NCBI Taxonomy" id="2732419"/>
    <lineage>
        <taxon>Eukaryota</taxon>
        <taxon>Fungi</taxon>
        <taxon>Fungi incertae sedis</taxon>
        <taxon>Chytridiomycota</taxon>
        <taxon>Chytridiomycota incertae sedis</taxon>
        <taxon>Chytridiomycetes</taxon>
        <taxon>Rhizophydiales</taxon>
        <taxon>Rhizophydiales incertae sedis</taxon>
        <taxon>Polyrhizophydium</taxon>
    </lineage>
</organism>
<keyword evidence="8" id="KW-0472">Membrane</keyword>
<feature type="compositionally biased region" description="Low complexity" evidence="11">
    <location>
        <begin position="947"/>
        <end position="960"/>
    </location>
</feature>
<dbReference type="InterPro" id="IPR013233">
    <property type="entry name" value="PIG-X/PBN1"/>
</dbReference>
<proteinExistence type="inferred from homology"/>
<evidence type="ECO:0000259" key="13">
    <source>
        <dbReference type="Pfam" id="PF15619"/>
    </source>
</evidence>
<evidence type="ECO:0000256" key="9">
    <source>
        <dbReference type="ARBA" id="ARBA00023180"/>
    </source>
</evidence>
<dbReference type="InterPro" id="IPR028933">
    <property type="entry name" value="Lebercilin_dom"/>
</dbReference>
<feature type="region of interest" description="Disordered" evidence="11">
    <location>
        <begin position="984"/>
        <end position="1011"/>
    </location>
</feature>
<dbReference type="InterPro" id="IPR040039">
    <property type="entry name" value="PIGX"/>
</dbReference>
<feature type="signal peptide" evidence="12">
    <location>
        <begin position="1"/>
        <end position="19"/>
    </location>
</feature>
<keyword evidence="15" id="KW-1185">Reference proteome</keyword>
<feature type="coiled-coil region" evidence="10">
    <location>
        <begin position="653"/>
        <end position="680"/>
    </location>
</feature>
<feature type="compositionally biased region" description="Polar residues" evidence="11">
    <location>
        <begin position="594"/>
        <end position="604"/>
    </location>
</feature>
<keyword evidence="12" id="KW-0732">Signal</keyword>
<evidence type="ECO:0000256" key="10">
    <source>
        <dbReference type="SAM" id="Coils"/>
    </source>
</evidence>
<name>A0ABR4NJB2_9FUNG</name>
<evidence type="ECO:0000256" key="2">
    <source>
        <dbReference type="ARBA" id="ARBA00004687"/>
    </source>
</evidence>
<feature type="compositionally biased region" description="Low complexity" evidence="11">
    <location>
        <begin position="563"/>
        <end position="582"/>
    </location>
</feature>
<feature type="chain" id="PRO_5047483715" description="Lebercilin domain-containing protein" evidence="12">
    <location>
        <begin position="20"/>
        <end position="1059"/>
    </location>
</feature>
<feature type="compositionally biased region" description="Polar residues" evidence="11">
    <location>
        <begin position="1047"/>
        <end position="1059"/>
    </location>
</feature>
<sequence>MPHLVALAAALAGLAAAAAQPPQPARLLAVVGPGGAIEADGGGLVLRGLDSLTLCMSLPLARLCATPGCTDAAAAPGLLAAFTSVQLVAEKHAGVAEIDVLAAVRSSPDSPACRADLDRDMCQLAGLLVAGEPVCTPARLAAALSSSSQGPHSAFRGSLVSDRAWYKSSLLASDVWDQDRLDSTAASVLSQLGLSSLDFLPVSRVALSITPESPSGTSQATTEWQIELLPRTRTVLLQPRLASNPEWEAELLIMDTSRRVVKVTSLPSADLGSVAASPLTDSLTAQDATHVTDIAVSGSISMMGFHGDILLDVRRSADLCAPGDTSARVLIVQPLSSDAFADPFQIGRIEYEEPTRVEVFGSPDLEAPESSADARDNVVVISTELSCGQKTQISVPVHLRYQAAQWNAATHTNVTLQPPAAFIIVVPSSNDGEPKLLRVPHRFESLLAAILPKSSISGRAELRPIQVAGMERPLVFQVPIGNLGDYQFVVVANPGGTDHAISADPVSVAKLSAARYPDDHRSGSPPPSGYPAQPYLGAESKLPSKIKQRVNPAPSTLPQIHKPPALASKPAASGAAPPQATSIQRPPGVKSMADTLQRQSSRTSLGKAKKSTPPKSTPPNIDDGLCTAGRSTKRNKKPAIDFAHMASASLEEIARLVQTIDEQKAQIAQLLDEQRTLKIAEKSKYHERILALEKTGQAQTEEIYRLQEKIHVLNVKLKQSEMADVAEMRQQLERQAHELSESTLLITQLQKQVRQLESERDREISFAKTRNGKLMHELDLAKTEIESLKQRMREKDRHINALSIYTAPHPVRSEHDSEGLDTDARSVRSSKHGASSVRQRGKGLRRITPQPHVSNMSPVPSVNTEIENAPIVLVSLAGDRDRSAAAAPASAVDDGSAASAQLAPLSLNAVHSRAASTDTQSTFSYARSGQAVGPGVARETVPAAHTPANAAPAAGPATLPLGPPSAPQPVPKSTIHKPAMFITKPHPQTDHLSPKAPPISPPSGPSAAASAAGQYEYDLPFATGTPIETLLAQRVEGQLDNARSKRAPTTTTQYSDDFA</sequence>
<feature type="domain" description="Lebercilin" evidence="13">
    <location>
        <begin position="682"/>
        <end position="798"/>
    </location>
</feature>
<accession>A0ABR4NJB2</accession>
<feature type="compositionally biased region" description="Basic and acidic residues" evidence="11">
    <location>
        <begin position="811"/>
        <end position="826"/>
    </location>
</feature>
<keyword evidence="4" id="KW-0337">GPI-anchor biosynthesis</keyword>
<feature type="compositionally biased region" description="Pro residues" evidence="11">
    <location>
        <begin position="961"/>
        <end position="970"/>
    </location>
</feature>
<evidence type="ECO:0000256" key="6">
    <source>
        <dbReference type="ARBA" id="ARBA00022824"/>
    </source>
</evidence>
<keyword evidence="7" id="KW-1133">Transmembrane helix</keyword>
<protein>
    <recommendedName>
        <fullName evidence="13">Lebercilin domain-containing protein</fullName>
    </recommendedName>
</protein>
<dbReference type="Pfam" id="PF08320">
    <property type="entry name" value="PIG-X"/>
    <property type="match status" value="1"/>
</dbReference>
<evidence type="ECO:0000256" key="11">
    <source>
        <dbReference type="SAM" id="MobiDB-lite"/>
    </source>
</evidence>
<dbReference type="PANTHER" id="PTHR28650:SF1">
    <property type="entry name" value="PHOSPHATIDYLINOSITOL-GLYCAN BIOSYNTHESIS CLASS X PROTEIN"/>
    <property type="match status" value="1"/>
</dbReference>
<feature type="region of interest" description="Disordered" evidence="11">
    <location>
        <begin position="514"/>
        <end position="537"/>
    </location>
</feature>
<keyword evidence="9" id="KW-0325">Glycoprotein</keyword>
<gene>
    <name evidence="14" type="ORF">HK105_200539</name>
</gene>
<feature type="compositionally biased region" description="Pro residues" evidence="11">
    <location>
        <begin position="995"/>
        <end position="1004"/>
    </location>
</feature>
<comment type="caution">
    <text evidence="14">The sequence shown here is derived from an EMBL/GenBank/DDBJ whole genome shotgun (WGS) entry which is preliminary data.</text>
</comment>
<evidence type="ECO:0000256" key="1">
    <source>
        <dbReference type="ARBA" id="ARBA00004389"/>
    </source>
</evidence>
<comment type="similarity">
    <text evidence="3">Belongs to the PIGX family.</text>
</comment>
<dbReference type="Pfam" id="PF15619">
    <property type="entry name" value="Lebercilin"/>
    <property type="match status" value="1"/>
</dbReference>
<reference evidence="14 15" key="1">
    <citation type="submission" date="2023-09" db="EMBL/GenBank/DDBJ databases">
        <title>Pangenome analysis of Batrachochytrium dendrobatidis and related Chytrids.</title>
        <authorList>
            <person name="Yacoub M.N."/>
            <person name="Stajich J.E."/>
            <person name="James T.Y."/>
        </authorList>
    </citation>
    <scope>NUCLEOTIDE SEQUENCE [LARGE SCALE GENOMIC DNA]</scope>
    <source>
        <strain evidence="14 15">JEL0888</strain>
    </source>
</reference>
<feature type="region of interest" description="Disordered" evidence="11">
    <location>
        <begin position="549"/>
        <end position="637"/>
    </location>
</feature>
<keyword evidence="10" id="KW-0175">Coiled coil</keyword>
<evidence type="ECO:0000256" key="3">
    <source>
        <dbReference type="ARBA" id="ARBA00010345"/>
    </source>
</evidence>
<feature type="region of interest" description="Disordered" evidence="11">
    <location>
        <begin position="1037"/>
        <end position="1059"/>
    </location>
</feature>
<feature type="region of interest" description="Disordered" evidence="11">
    <location>
        <begin position="810"/>
        <end position="862"/>
    </location>
</feature>
<dbReference type="Proteomes" id="UP001527925">
    <property type="component" value="Unassembled WGS sequence"/>
</dbReference>
<dbReference type="PANTHER" id="PTHR28650">
    <property type="entry name" value="PHOSPHATIDYLINOSITOL-GLYCAN BIOSYNTHESIS CLASS X PROTEIN"/>
    <property type="match status" value="1"/>
</dbReference>
<comment type="subcellular location">
    <subcellularLocation>
        <location evidence="1">Endoplasmic reticulum membrane</location>
        <topology evidence="1">Single-pass membrane protein</topology>
    </subcellularLocation>
</comment>
<evidence type="ECO:0000256" key="12">
    <source>
        <dbReference type="SAM" id="SignalP"/>
    </source>
</evidence>
<evidence type="ECO:0000256" key="7">
    <source>
        <dbReference type="ARBA" id="ARBA00022989"/>
    </source>
</evidence>
<dbReference type="EMBL" id="JADGIZ020000002">
    <property type="protein sequence ID" value="KAL2919626.1"/>
    <property type="molecule type" value="Genomic_DNA"/>
</dbReference>
<feature type="compositionally biased region" description="Polar residues" evidence="11">
    <location>
        <begin position="851"/>
        <end position="862"/>
    </location>
</feature>
<evidence type="ECO:0000256" key="5">
    <source>
        <dbReference type="ARBA" id="ARBA00022692"/>
    </source>
</evidence>
<feature type="coiled-coil region" evidence="10">
    <location>
        <begin position="715"/>
        <end position="798"/>
    </location>
</feature>
<evidence type="ECO:0000313" key="15">
    <source>
        <dbReference type="Proteomes" id="UP001527925"/>
    </source>
</evidence>
<evidence type="ECO:0000313" key="14">
    <source>
        <dbReference type="EMBL" id="KAL2919626.1"/>
    </source>
</evidence>